<accession>A0ABD0QZ35</accession>
<keyword evidence="4" id="KW-0443">Lipid metabolism</keyword>
<dbReference type="SUPFAM" id="SSF51735">
    <property type="entry name" value="NAD(P)-binding Rossmann-fold domains"/>
    <property type="match status" value="1"/>
</dbReference>
<dbReference type="PANTHER" id="PTHR42760:SF115">
    <property type="entry name" value="3-OXOACYL-[ACYL-CARRIER-PROTEIN] REDUCTASE FABG"/>
    <property type="match status" value="1"/>
</dbReference>
<feature type="non-terminal residue" evidence="5">
    <location>
        <position position="1"/>
    </location>
</feature>
<evidence type="ECO:0000256" key="3">
    <source>
        <dbReference type="ARBA" id="ARBA00023002"/>
    </source>
</evidence>
<dbReference type="GO" id="GO:0016491">
    <property type="term" value="F:oxidoreductase activity"/>
    <property type="evidence" value="ECO:0007669"/>
    <property type="project" value="UniProtKB-KW"/>
</dbReference>
<evidence type="ECO:0000313" key="6">
    <source>
        <dbReference type="Proteomes" id="UP001529510"/>
    </source>
</evidence>
<dbReference type="CDD" id="cd05233">
    <property type="entry name" value="SDR_c"/>
    <property type="match status" value="1"/>
</dbReference>
<protein>
    <submittedName>
        <fullName evidence="5">Uncharacterized protein</fullName>
    </submittedName>
</protein>
<comment type="caution">
    <text evidence="5">The sequence shown here is derived from an EMBL/GenBank/DDBJ whole genome shotgun (WGS) entry which is preliminary data.</text>
</comment>
<dbReference type="AlphaFoldDB" id="A0ABD0QZ35"/>
<gene>
    <name evidence="5" type="ORF">M9458_014195</name>
</gene>
<keyword evidence="3" id="KW-0560">Oxidoreductase</keyword>
<sequence>MAVAADISKPEDVQKMIDDIVSKWGTIHIACNNAGINKNSASEDTSLEEWDQTFNVNLRGTFMCCQ</sequence>
<dbReference type="PANTHER" id="PTHR42760">
    <property type="entry name" value="SHORT-CHAIN DEHYDROGENASES/REDUCTASES FAMILY MEMBER"/>
    <property type="match status" value="1"/>
</dbReference>
<dbReference type="GO" id="GO:0006633">
    <property type="term" value="P:fatty acid biosynthetic process"/>
    <property type="evidence" value="ECO:0007669"/>
    <property type="project" value="UniProtKB-KW"/>
</dbReference>
<reference evidence="5 6" key="1">
    <citation type="submission" date="2024-05" db="EMBL/GenBank/DDBJ databases">
        <title>Genome sequencing and assembly of Indian major carp, Cirrhinus mrigala (Hamilton, 1822).</title>
        <authorList>
            <person name="Mohindra V."/>
            <person name="Chowdhury L.M."/>
            <person name="Lal K."/>
            <person name="Jena J.K."/>
        </authorList>
    </citation>
    <scope>NUCLEOTIDE SEQUENCE [LARGE SCALE GENOMIC DNA]</scope>
    <source>
        <strain evidence="5">CM1030</strain>
        <tissue evidence="5">Blood</tissue>
    </source>
</reference>
<proteinExistence type="inferred from homology"/>
<keyword evidence="4" id="KW-0444">Lipid biosynthesis</keyword>
<dbReference type="EMBL" id="JAMKFB020000006">
    <property type="protein sequence ID" value="KAL0191497.1"/>
    <property type="molecule type" value="Genomic_DNA"/>
</dbReference>
<dbReference type="InterPro" id="IPR002347">
    <property type="entry name" value="SDR_fam"/>
</dbReference>
<organism evidence="5 6">
    <name type="scientific">Cirrhinus mrigala</name>
    <name type="common">Mrigala</name>
    <dbReference type="NCBI Taxonomy" id="683832"/>
    <lineage>
        <taxon>Eukaryota</taxon>
        <taxon>Metazoa</taxon>
        <taxon>Chordata</taxon>
        <taxon>Craniata</taxon>
        <taxon>Vertebrata</taxon>
        <taxon>Euteleostomi</taxon>
        <taxon>Actinopterygii</taxon>
        <taxon>Neopterygii</taxon>
        <taxon>Teleostei</taxon>
        <taxon>Ostariophysi</taxon>
        <taxon>Cypriniformes</taxon>
        <taxon>Cyprinidae</taxon>
        <taxon>Labeoninae</taxon>
        <taxon>Labeonini</taxon>
        <taxon>Cirrhinus</taxon>
    </lineage>
</organism>
<keyword evidence="6" id="KW-1185">Reference proteome</keyword>
<name>A0ABD0QZ35_CIRMR</name>
<dbReference type="Pfam" id="PF13561">
    <property type="entry name" value="adh_short_C2"/>
    <property type="match status" value="1"/>
</dbReference>
<evidence type="ECO:0000256" key="2">
    <source>
        <dbReference type="ARBA" id="ARBA00006484"/>
    </source>
</evidence>
<keyword evidence="4" id="KW-0276">Fatty acid metabolism</keyword>
<comment type="similarity">
    <text evidence="2">Belongs to the short-chain dehydrogenases/reductases (SDR) family.</text>
</comment>
<evidence type="ECO:0000313" key="5">
    <source>
        <dbReference type="EMBL" id="KAL0191497.1"/>
    </source>
</evidence>
<evidence type="ECO:0000256" key="4">
    <source>
        <dbReference type="ARBA" id="ARBA00023160"/>
    </source>
</evidence>
<dbReference type="Proteomes" id="UP001529510">
    <property type="component" value="Unassembled WGS sequence"/>
</dbReference>
<keyword evidence="4" id="KW-0275">Fatty acid biosynthesis</keyword>
<dbReference type="Gene3D" id="3.40.50.720">
    <property type="entry name" value="NAD(P)-binding Rossmann-like Domain"/>
    <property type="match status" value="1"/>
</dbReference>
<evidence type="ECO:0000256" key="1">
    <source>
        <dbReference type="ARBA" id="ARBA00005194"/>
    </source>
</evidence>
<dbReference type="InterPro" id="IPR036291">
    <property type="entry name" value="NAD(P)-bd_dom_sf"/>
</dbReference>
<comment type="pathway">
    <text evidence="1">Lipid metabolism; fatty acid biosynthesis.</text>
</comment>
<feature type="non-terminal residue" evidence="5">
    <location>
        <position position="66"/>
    </location>
</feature>